<feature type="transmembrane region" description="Helical" evidence="1">
    <location>
        <begin position="6"/>
        <end position="35"/>
    </location>
</feature>
<sequence>MGLRYFLFFLSVLLYNMWILLNFIRLMSGIAWITLMDFEIAMSRGRWKMIMNDNG</sequence>
<comment type="caution">
    <text evidence="2">The sequence shown here is derived from an EMBL/GenBank/DDBJ whole genome shotgun (WGS) entry which is preliminary data.</text>
</comment>
<keyword evidence="1" id="KW-1133">Transmembrane helix</keyword>
<dbReference type="AlphaFoldDB" id="T1BJX9"/>
<reference evidence="2" key="2">
    <citation type="journal article" date="2014" name="ISME J.">
        <title>Microbial stratification in low pH oxic and suboxic macroscopic growths along an acid mine drainage.</title>
        <authorList>
            <person name="Mendez-Garcia C."/>
            <person name="Mesa V."/>
            <person name="Sprenger R.R."/>
            <person name="Richter M."/>
            <person name="Diez M.S."/>
            <person name="Solano J."/>
            <person name="Bargiela R."/>
            <person name="Golyshina O.V."/>
            <person name="Manteca A."/>
            <person name="Ramos J.L."/>
            <person name="Gallego J.R."/>
            <person name="Llorente I."/>
            <person name="Martins Dos Santos V.A."/>
            <person name="Jensen O.N."/>
            <person name="Pelaez A.I."/>
            <person name="Sanchez J."/>
            <person name="Ferrer M."/>
        </authorList>
    </citation>
    <scope>NUCLEOTIDE SEQUENCE</scope>
</reference>
<proteinExistence type="predicted"/>
<dbReference type="EMBL" id="AUZX01008851">
    <property type="protein sequence ID" value="EQD54295.1"/>
    <property type="molecule type" value="Genomic_DNA"/>
</dbReference>
<keyword evidence="1" id="KW-0812">Transmembrane</keyword>
<evidence type="ECO:0000256" key="1">
    <source>
        <dbReference type="SAM" id="Phobius"/>
    </source>
</evidence>
<reference evidence="2" key="1">
    <citation type="submission" date="2013-08" db="EMBL/GenBank/DDBJ databases">
        <authorList>
            <person name="Mendez C."/>
            <person name="Richter M."/>
            <person name="Ferrer M."/>
            <person name="Sanchez J."/>
        </authorList>
    </citation>
    <scope>NUCLEOTIDE SEQUENCE</scope>
</reference>
<gene>
    <name evidence="2" type="ORF">B1A_12225</name>
</gene>
<evidence type="ECO:0000313" key="2">
    <source>
        <dbReference type="EMBL" id="EQD54295.1"/>
    </source>
</evidence>
<organism evidence="2">
    <name type="scientific">mine drainage metagenome</name>
    <dbReference type="NCBI Taxonomy" id="410659"/>
    <lineage>
        <taxon>unclassified sequences</taxon>
        <taxon>metagenomes</taxon>
        <taxon>ecological metagenomes</taxon>
    </lineage>
</organism>
<keyword evidence="1" id="KW-0472">Membrane</keyword>
<name>T1BJX9_9ZZZZ</name>
<protein>
    <submittedName>
        <fullName evidence="2">Uncharacterized protein</fullName>
    </submittedName>
</protein>
<accession>T1BJX9</accession>